<dbReference type="AlphaFoldDB" id="A0A4P6YVB1"/>
<dbReference type="InterPro" id="IPR003848">
    <property type="entry name" value="DUF218"/>
</dbReference>
<dbReference type="OrthoDB" id="9782395at2"/>
<dbReference type="InterPro" id="IPR051599">
    <property type="entry name" value="Cell_Envelope_Assoc"/>
</dbReference>
<reference evidence="4" key="1">
    <citation type="submission" date="2019-03" db="EMBL/GenBank/DDBJ databases">
        <title>Weissella sp. 26KH-42 Genome sequencing.</title>
        <authorList>
            <person name="Heo J."/>
            <person name="Kim S.-J."/>
            <person name="Kim J.-S."/>
            <person name="Hong S.-B."/>
            <person name="Kwon S.-W."/>
        </authorList>
    </citation>
    <scope>NUCLEOTIDE SEQUENCE [LARGE SCALE GENOMIC DNA]</scope>
    <source>
        <strain evidence="4">26KH-42</strain>
    </source>
</reference>
<dbReference type="KEGG" id="wei:EQG49_09750"/>
<feature type="domain" description="DUF218" evidence="2">
    <location>
        <begin position="84"/>
        <end position="227"/>
    </location>
</feature>
<organism evidence="3 4">
    <name type="scientific">Periweissella cryptocerci</name>
    <dbReference type="NCBI Taxonomy" id="2506420"/>
    <lineage>
        <taxon>Bacteria</taxon>
        <taxon>Bacillati</taxon>
        <taxon>Bacillota</taxon>
        <taxon>Bacilli</taxon>
        <taxon>Lactobacillales</taxon>
        <taxon>Lactobacillaceae</taxon>
        <taxon>Periweissella</taxon>
    </lineage>
</organism>
<evidence type="ECO:0000256" key="1">
    <source>
        <dbReference type="SAM" id="Phobius"/>
    </source>
</evidence>
<evidence type="ECO:0000313" key="4">
    <source>
        <dbReference type="Proteomes" id="UP000292886"/>
    </source>
</evidence>
<dbReference type="Pfam" id="PF02698">
    <property type="entry name" value="DUF218"/>
    <property type="match status" value="1"/>
</dbReference>
<evidence type="ECO:0000259" key="2">
    <source>
        <dbReference type="Pfam" id="PF02698"/>
    </source>
</evidence>
<sequence length="236" mass="25677">MKMATSYLVLVMRVIASLVLSKFKFYEQECSLHFCSFYIIRGNLTMKKILMIIGALIGVGVIYAAVCLGLIMSEHRAKPMAQPDTIVVLGAQVKGKNAATAHPAKMLAERLRTAAVYAKANPTVKIVVSGGQGTDEPISEAAMMSQYLQAHGVHNPIIEENKSINTQQNLANSKKITRLGQTVIVTSDFHMYRALYLAKKAGIKDVSGLAAVSRSSATFRLYVREIIAVGKTLIFG</sequence>
<dbReference type="CDD" id="cd06259">
    <property type="entry name" value="YdcF-like"/>
    <property type="match status" value="1"/>
</dbReference>
<feature type="transmembrane region" description="Helical" evidence="1">
    <location>
        <begin position="49"/>
        <end position="71"/>
    </location>
</feature>
<dbReference type="PANTHER" id="PTHR30336:SF4">
    <property type="entry name" value="ENVELOPE BIOGENESIS FACTOR ELYC"/>
    <property type="match status" value="1"/>
</dbReference>
<dbReference type="GO" id="GO:0043164">
    <property type="term" value="P:Gram-negative-bacterium-type cell wall biogenesis"/>
    <property type="evidence" value="ECO:0007669"/>
    <property type="project" value="TreeGrafter"/>
</dbReference>
<dbReference type="GO" id="GO:0000270">
    <property type="term" value="P:peptidoglycan metabolic process"/>
    <property type="evidence" value="ECO:0007669"/>
    <property type="project" value="TreeGrafter"/>
</dbReference>
<protein>
    <submittedName>
        <fullName evidence="3">YdcF family protein</fullName>
    </submittedName>
</protein>
<dbReference type="GO" id="GO:0005886">
    <property type="term" value="C:plasma membrane"/>
    <property type="evidence" value="ECO:0007669"/>
    <property type="project" value="TreeGrafter"/>
</dbReference>
<dbReference type="Gene3D" id="3.40.50.620">
    <property type="entry name" value="HUPs"/>
    <property type="match status" value="1"/>
</dbReference>
<dbReference type="InterPro" id="IPR014729">
    <property type="entry name" value="Rossmann-like_a/b/a_fold"/>
</dbReference>
<evidence type="ECO:0000313" key="3">
    <source>
        <dbReference type="EMBL" id="QBO36724.1"/>
    </source>
</evidence>
<dbReference type="PANTHER" id="PTHR30336">
    <property type="entry name" value="INNER MEMBRANE PROTEIN, PROBABLE PERMEASE"/>
    <property type="match status" value="1"/>
</dbReference>
<accession>A0A4P6YVB1</accession>
<keyword evidence="1" id="KW-0812">Transmembrane</keyword>
<keyword evidence="1" id="KW-0472">Membrane</keyword>
<keyword evidence="4" id="KW-1185">Reference proteome</keyword>
<gene>
    <name evidence="3" type="ORF">EQG49_09750</name>
</gene>
<dbReference type="Proteomes" id="UP000292886">
    <property type="component" value="Chromosome"/>
</dbReference>
<dbReference type="EMBL" id="CP037940">
    <property type="protein sequence ID" value="QBO36724.1"/>
    <property type="molecule type" value="Genomic_DNA"/>
</dbReference>
<name>A0A4P6YVB1_9LACO</name>
<proteinExistence type="predicted"/>
<keyword evidence="1" id="KW-1133">Transmembrane helix</keyword>